<evidence type="ECO:0000313" key="3">
    <source>
        <dbReference type="Proteomes" id="UP000308549"/>
    </source>
</evidence>
<sequence>MQLLATITAAAGLLASASALPASNTNEDSAYTWQVSEWEAGCGRSGCYYYFNVTGAASDKKTAFKAYCHGTDEGYFTPCDLLSGAEGTGVAAELATYNDTVAKMGVSLQFTTDAKTPVTYNYTGHYNATYNQFASPVYGFTVKPEEVSAVA</sequence>
<comment type="caution">
    <text evidence="2">The sequence shown here is derived from an EMBL/GenBank/DDBJ whole genome shotgun (WGS) entry which is preliminary data.</text>
</comment>
<dbReference type="AlphaFoldDB" id="A0A4U0TX25"/>
<keyword evidence="1" id="KW-0732">Signal</keyword>
<gene>
    <name evidence="2" type="ORF">B0A50_05181</name>
</gene>
<proteinExistence type="predicted"/>
<accession>A0A4U0TX25</accession>
<reference evidence="2 3" key="1">
    <citation type="submission" date="2017-03" db="EMBL/GenBank/DDBJ databases">
        <title>Genomes of endolithic fungi from Antarctica.</title>
        <authorList>
            <person name="Coleine C."/>
            <person name="Masonjones S."/>
            <person name="Stajich J.E."/>
        </authorList>
    </citation>
    <scope>NUCLEOTIDE SEQUENCE [LARGE SCALE GENOMIC DNA]</scope>
    <source>
        <strain evidence="2 3">CCFEE 6315</strain>
    </source>
</reference>
<organism evidence="2 3">
    <name type="scientific">Salinomyces thailandicus</name>
    <dbReference type="NCBI Taxonomy" id="706561"/>
    <lineage>
        <taxon>Eukaryota</taxon>
        <taxon>Fungi</taxon>
        <taxon>Dikarya</taxon>
        <taxon>Ascomycota</taxon>
        <taxon>Pezizomycotina</taxon>
        <taxon>Dothideomycetes</taxon>
        <taxon>Dothideomycetidae</taxon>
        <taxon>Mycosphaerellales</taxon>
        <taxon>Teratosphaeriaceae</taxon>
        <taxon>Salinomyces</taxon>
    </lineage>
</organism>
<name>A0A4U0TX25_9PEZI</name>
<evidence type="ECO:0000256" key="1">
    <source>
        <dbReference type="SAM" id="SignalP"/>
    </source>
</evidence>
<dbReference type="OrthoDB" id="3508922at2759"/>
<dbReference type="Proteomes" id="UP000308549">
    <property type="component" value="Unassembled WGS sequence"/>
</dbReference>
<protein>
    <submittedName>
        <fullName evidence="2">Uncharacterized protein</fullName>
    </submittedName>
</protein>
<feature type="chain" id="PRO_5020666927" evidence="1">
    <location>
        <begin position="20"/>
        <end position="151"/>
    </location>
</feature>
<dbReference type="EMBL" id="NAJL01000025">
    <property type="protein sequence ID" value="TKA26990.1"/>
    <property type="molecule type" value="Genomic_DNA"/>
</dbReference>
<feature type="signal peptide" evidence="1">
    <location>
        <begin position="1"/>
        <end position="19"/>
    </location>
</feature>
<keyword evidence="3" id="KW-1185">Reference proteome</keyword>
<evidence type="ECO:0000313" key="2">
    <source>
        <dbReference type="EMBL" id="TKA26990.1"/>
    </source>
</evidence>